<dbReference type="EMBL" id="JARBHB010000010">
    <property type="protein sequence ID" value="KAJ8873817.1"/>
    <property type="molecule type" value="Genomic_DNA"/>
</dbReference>
<sequence>MSVYTRQKAKSKYRNRIRLERATQKQSSDTHKSLYNPVKRCRERMVLGNSVHNGVSSSGIVRVAACNCKWALFSRGVWEVENLFPHAAMTCSRTSESQTRTLPRQGLEHPAPGAAASGERVRSHQLSGKALRGRDFARLPATLLTLRLRPCAGLDLSSLPRFLPPPLIQHQAAPRVAGRIKNSPERLPSACAALRRLKVAVRGTPRRSRRVEMWTDRLGARSQLRERAGIPGRYDRDPPEVRVLPLLLPATTTAASSTTVTIATPTATTVSNITITTVTTTPTTVGATVTEWLDRAPPTKAIWVQSPAGPRMWESCRTMPLLGGFSRGSPVSPALSSLQSSVLKTTWLLRAAQISSLTHPIHYSYRVSALGINLGAHTTHPPPPGKVFKIRRQLQHGSVGTCLLTCSVAAIVVSVQVETIRNIPEVERKQGFRKGRIYRESTIWRARRQAGSRMCMCVRCATLSGGVFAESRLAGRPPDCDTASLRGAWRQCHAAATLGTAAVRAGVSTLFPYLPPLAPTPHRLPTPHSPPNPSLPPSTLGSLHIISAYLLSRGPLYNWTGQCSSDNTGGCTQFRVVYHTERNPGNQTSECHFVYLLSFRTGKCASEPKE</sequence>
<keyword evidence="3" id="KW-1185">Reference proteome</keyword>
<name>A0ABQ9GP87_9NEOP</name>
<evidence type="ECO:0000256" key="1">
    <source>
        <dbReference type="SAM" id="MobiDB-lite"/>
    </source>
</evidence>
<dbReference type="Proteomes" id="UP001159363">
    <property type="component" value="Chromosome 9"/>
</dbReference>
<evidence type="ECO:0000313" key="3">
    <source>
        <dbReference type="Proteomes" id="UP001159363"/>
    </source>
</evidence>
<evidence type="ECO:0000313" key="2">
    <source>
        <dbReference type="EMBL" id="KAJ8873817.1"/>
    </source>
</evidence>
<protein>
    <submittedName>
        <fullName evidence="2">Uncharacterized protein</fullName>
    </submittedName>
</protein>
<feature type="region of interest" description="Disordered" evidence="1">
    <location>
        <begin position="95"/>
        <end position="121"/>
    </location>
</feature>
<comment type="caution">
    <text evidence="2">The sequence shown here is derived from an EMBL/GenBank/DDBJ whole genome shotgun (WGS) entry which is preliminary data.</text>
</comment>
<gene>
    <name evidence="2" type="ORF">PR048_024653</name>
</gene>
<reference evidence="2 3" key="1">
    <citation type="submission" date="2023-02" db="EMBL/GenBank/DDBJ databases">
        <title>LHISI_Scaffold_Assembly.</title>
        <authorList>
            <person name="Stuart O.P."/>
            <person name="Cleave R."/>
            <person name="Magrath M.J.L."/>
            <person name="Mikheyev A.S."/>
        </authorList>
    </citation>
    <scope>NUCLEOTIDE SEQUENCE [LARGE SCALE GENOMIC DNA]</scope>
    <source>
        <strain evidence="2">Daus_M_001</strain>
        <tissue evidence="2">Leg muscle</tissue>
    </source>
</reference>
<accession>A0ABQ9GP87</accession>
<organism evidence="2 3">
    <name type="scientific">Dryococelus australis</name>
    <dbReference type="NCBI Taxonomy" id="614101"/>
    <lineage>
        <taxon>Eukaryota</taxon>
        <taxon>Metazoa</taxon>
        <taxon>Ecdysozoa</taxon>
        <taxon>Arthropoda</taxon>
        <taxon>Hexapoda</taxon>
        <taxon>Insecta</taxon>
        <taxon>Pterygota</taxon>
        <taxon>Neoptera</taxon>
        <taxon>Polyneoptera</taxon>
        <taxon>Phasmatodea</taxon>
        <taxon>Verophasmatodea</taxon>
        <taxon>Anareolatae</taxon>
        <taxon>Phasmatidae</taxon>
        <taxon>Eurycanthinae</taxon>
        <taxon>Dryococelus</taxon>
    </lineage>
</organism>
<proteinExistence type="predicted"/>